<comment type="caution">
    <text evidence="2">The sequence shown here is derived from an EMBL/GenBank/DDBJ whole genome shotgun (WGS) entry which is preliminary data.</text>
</comment>
<name>A0A016VHL0_9BILA</name>
<proteinExistence type="predicted"/>
<gene>
    <name evidence="2" type="primary">Acey_s0009.g497</name>
    <name evidence="2" type="ORF">Y032_0009g497</name>
</gene>
<dbReference type="Proteomes" id="UP000024635">
    <property type="component" value="Unassembled WGS sequence"/>
</dbReference>
<dbReference type="AlphaFoldDB" id="A0A016VHL0"/>
<protein>
    <recommendedName>
        <fullName evidence="4">Secreted protein</fullName>
    </recommendedName>
</protein>
<accession>A0A016VHL0</accession>
<keyword evidence="1" id="KW-0732">Signal</keyword>
<sequence>MYENVTKVLIFALIDCASQCIAQQWLSTQSKTSPNITNQSAASRRSVSDPCATLPLGKLTSKKITVSFAALRG</sequence>
<evidence type="ECO:0000256" key="1">
    <source>
        <dbReference type="SAM" id="SignalP"/>
    </source>
</evidence>
<organism evidence="2 3">
    <name type="scientific">Ancylostoma ceylanicum</name>
    <dbReference type="NCBI Taxonomy" id="53326"/>
    <lineage>
        <taxon>Eukaryota</taxon>
        <taxon>Metazoa</taxon>
        <taxon>Ecdysozoa</taxon>
        <taxon>Nematoda</taxon>
        <taxon>Chromadorea</taxon>
        <taxon>Rhabditida</taxon>
        <taxon>Rhabditina</taxon>
        <taxon>Rhabditomorpha</taxon>
        <taxon>Strongyloidea</taxon>
        <taxon>Ancylostomatidae</taxon>
        <taxon>Ancylostomatinae</taxon>
        <taxon>Ancylostoma</taxon>
    </lineage>
</organism>
<feature type="signal peptide" evidence="1">
    <location>
        <begin position="1"/>
        <end position="22"/>
    </location>
</feature>
<reference evidence="3" key="1">
    <citation type="journal article" date="2015" name="Nat. Genet.">
        <title>The genome and transcriptome of the zoonotic hookworm Ancylostoma ceylanicum identify infection-specific gene families.</title>
        <authorList>
            <person name="Schwarz E.M."/>
            <person name="Hu Y."/>
            <person name="Antoshechkin I."/>
            <person name="Miller M.M."/>
            <person name="Sternberg P.W."/>
            <person name="Aroian R.V."/>
        </authorList>
    </citation>
    <scope>NUCLEOTIDE SEQUENCE</scope>
    <source>
        <strain evidence="3">HY135</strain>
    </source>
</reference>
<feature type="chain" id="PRO_5001490155" description="Secreted protein" evidence="1">
    <location>
        <begin position="23"/>
        <end position="73"/>
    </location>
</feature>
<evidence type="ECO:0000313" key="3">
    <source>
        <dbReference type="Proteomes" id="UP000024635"/>
    </source>
</evidence>
<dbReference type="EMBL" id="JARK01001345">
    <property type="protein sequence ID" value="EYC27059.1"/>
    <property type="molecule type" value="Genomic_DNA"/>
</dbReference>
<evidence type="ECO:0008006" key="4">
    <source>
        <dbReference type="Google" id="ProtNLM"/>
    </source>
</evidence>
<keyword evidence="3" id="KW-1185">Reference proteome</keyword>
<evidence type="ECO:0000313" key="2">
    <source>
        <dbReference type="EMBL" id="EYC27059.1"/>
    </source>
</evidence>